<dbReference type="AlphaFoldDB" id="A0A1E3QZB2"/>
<evidence type="ECO:0000256" key="4">
    <source>
        <dbReference type="ARBA" id="ARBA00022692"/>
    </source>
</evidence>
<feature type="transmembrane region" description="Helical" evidence="7">
    <location>
        <begin position="274"/>
        <end position="293"/>
    </location>
</feature>
<dbReference type="OrthoDB" id="3437016at2759"/>
<accession>A0A1E3QZB2</accession>
<dbReference type="GO" id="GO:0000329">
    <property type="term" value="C:fungal-type vacuole membrane"/>
    <property type="evidence" value="ECO:0007669"/>
    <property type="project" value="TreeGrafter"/>
</dbReference>
<feature type="transmembrane region" description="Helical" evidence="7">
    <location>
        <begin position="559"/>
        <end position="578"/>
    </location>
</feature>
<feature type="transmembrane region" description="Helical" evidence="7">
    <location>
        <begin position="477"/>
        <end position="499"/>
    </location>
</feature>
<evidence type="ECO:0000259" key="8">
    <source>
        <dbReference type="PROSITE" id="PS50850"/>
    </source>
</evidence>
<evidence type="ECO:0000256" key="1">
    <source>
        <dbReference type="ARBA" id="ARBA00004127"/>
    </source>
</evidence>
<name>A0A1E3QZB2_9ASCO</name>
<feature type="domain" description="Major facilitator superfamily (MFS) profile" evidence="8">
    <location>
        <begin position="79"/>
        <end position="582"/>
    </location>
</feature>
<dbReference type="InterPro" id="IPR011701">
    <property type="entry name" value="MFS"/>
</dbReference>
<feature type="transmembrane region" description="Helical" evidence="7">
    <location>
        <begin position="305"/>
        <end position="328"/>
    </location>
</feature>
<dbReference type="GO" id="GO:0015174">
    <property type="term" value="F:basic amino acid transmembrane transporter activity"/>
    <property type="evidence" value="ECO:0007669"/>
    <property type="project" value="TreeGrafter"/>
</dbReference>
<keyword evidence="5 7" id="KW-1133">Transmembrane helix</keyword>
<feature type="transmembrane region" description="Helical" evidence="7">
    <location>
        <begin position="172"/>
        <end position="195"/>
    </location>
</feature>
<feature type="transmembrane region" description="Helical" evidence="7">
    <location>
        <begin position="349"/>
        <end position="369"/>
    </location>
</feature>
<evidence type="ECO:0000313" key="9">
    <source>
        <dbReference type="EMBL" id="ODQ82976.1"/>
    </source>
</evidence>
<dbReference type="GO" id="GO:0012505">
    <property type="term" value="C:endomembrane system"/>
    <property type="evidence" value="ECO:0007669"/>
    <property type="project" value="UniProtKB-SubCell"/>
</dbReference>
<dbReference type="InterPro" id="IPR036259">
    <property type="entry name" value="MFS_trans_sf"/>
</dbReference>
<dbReference type="PANTHER" id="PTHR23501:SF191">
    <property type="entry name" value="VACUOLAR BASIC AMINO ACID TRANSPORTER 4"/>
    <property type="match status" value="1"/>
</dbReference>
<feature type="transmembrane region" description="Helical" evidence="7">
    <location>
        <begin position="233"/>
        <end position="253"/>
    </location>
</feature>
<proteinExistence type="inferred from homology"/>
<evidence type="ECO:0000256" key="7">
    <source>
        <dbReference type="SAM" id="Phobius"/>
    </source>
</evidence>
<dbReference type="GeneID" id="30145520"/>
<dbReference type="STRING" id="984486.A0A1E3QZB2"/>
<organism evidence="9 10">
    <name type="scientific">Babjeviella inositovora NRRL Y-12698</name>
    <dbReference type="NCBI Taxonomy" id="984486"/>
    <lineage>
        <taxon>Eukaryota</taxon>
        <taxon>Fungi</taxon>
        <taxon>Dikarya</taxon>
        <taxon>Ascomycota</taxon>
        <taxon>Saccharomycotina</taxon>
        <taxon>Pichiomycetes</taxon>
        <taxon>Serinales incertae sedis</taxon>
        <taxon>Babjeviella</taxon>
    </lineage>
</organism>
<dbReference type="InterPro" id="IPR020846">
    <property type="entry name" value="MFS_dom"/>
</dbReference>
<feature type="transmembrane region" description="Helical" evidence="7">
    <location>
        <begin position="79"/>
        <end position="104"/>
    </location>
</feature>
<evidence type="ECO:0000256" key="3">
    <source>
        <dbReference type="ARBA" id="ARBA00022448"/>
    </source>
</evidence>
<comment type="subcellular location">
    <subcellularLocation>
        <location evidence="1">Endomembrane system</location>
        <topology evidence="1">Multi-pass membrane protein</topology>
    </subcellularLocation>
</comment>
<dbReference type="SUPFAM" id="SSF103473">
    <property type="entry name" value="MFS general substrate transporter"/>
    <property type="match status" value="1"/>
</dbReference>
<dbReference type="Gene3D" id="1.20.1720.10">
    <property type="entry name" value="Multidrug resistance protein D"/>
    <property type="match status" value="1"/>
</dbReference>
<evidence type="ECO:0000256" key="2">
    <source>
        <dbReference type="ARBA" id="ARBA00008335"/>
    </source>
</evidence>
<feature type="transmembrane region" description="Helical" evidence="7">
    <location>
        <begin position="439"/>
        <end position="465"/>
    </location>
</feature>
<keyword evidence="10" id="KW-1185">Reference proteome</keyword>
<protein>
    <recommendedName>
        <fullName evidence="8">Major facilitator superfamily (MFS) profile domain-containing protein</fullName>
    </recommendedName>
</protein>
<evidence type="ECO:0000313" key="10">
    <source>
        <dbReference type="Proteomes" id="UP000094336"/>
    </source>
</evidence>
<dbReference type="Pfam" id="PF07690">
    <property type="entry name" value="MFS_1"/>
    <property type="match status" value="1"/>
</dbReference>
<feature type="transmembrane region" description="Helical" evidence="7">
    <location>
        <begin position="110"/>
        <end position="132"/>
    </location>
</feature>
<comment type="similarity">
    <text evidence="2">Belongs to the major facilitator superfamily.</text>
</comment>
<dbReference type="PANTHER" id="PTHR23501">
    <property type="entry name" value="MAJOR FACILITATOR SUPERFAMILY"/>
    <property type="match status" value="1"/>
</dbReference>
<evidence type="ECO:0000256" key="5">
    <source>
        <dbReference type="ARBA" id="ARBA00022989"/>
    </source>
</evidence>
<dbReference type="EMBL" id="KV454426">
    <property type="protein sequence ID" value="ODQ82976.1"/>
    <property type="molecule type" value="Genomic_DNA"/>
</dbReference>
<feature type="transmembrane region" description="Helical" evidence="7">
    <location>
        <begin position="207"/>
        <end position="227"/>
    </location>
</feature>
<reference evidence="10" key="1">
    <citation type="submission" date="2016-05" db="EMBL/GenBank/DDBJ databases">
        <title>Comparative genomics of biotechnologically important yeasts.</title>
        <authorList>
            <consortium name="DOE Joint Genome Institute"/>
            <person name="Riley R."/>
            <person name="Haridas S."/>
            <person name="Wolfe K.H."/>
            <person name="Lopes M.R."/>
            <person name="Hittinger C.T."/>
            <person name="Goker M."/>
            <person name="Salamov A."/>
            <person name="Wisecaver J."/>
            <person name="Long T.M."/>
            <person name="Aerts A.L."/>
            <person name="Barry K."/>
            <person name="Choi C."/>
            <person name="Clum A."/>
            <person name="Coughlan A.Y."/>
            <person name="Deshpande S."/>
            <person name="Douglass A.P."/>
            <person name="Hanson S.J."/>
            <person name="Klenk H.-P."/>
            <person name="Labutti K."/>
            <person name="Lapidus A."/>
            <person name="Lindquist E."/>
            <person name="Lipzen A."/>
            <person name="Meier-Kolthoff J.P."/>
            <person name="Ohm R.A."/>
            <person name="Otillar R.P."/>
            <person name="Pangilinan J."/>
            <person name="Peng Y."/>
            <person name="Rokas A."/>
            <person name="Rosa C.A."/>
            <person name="Scheuner C."/>
            <person name="Sibirny A.A."/>
            <person name="Slot J.C."/>
            <person name="Stielow J.B."/>
            <person name="Sun H."/>
            <person name="Kurtzman C.P."/>
            <person name="Blackwell M."/>
            <person name="Grigoriev I.V."/>
            <person name="Jeffries T.W."/>
        </authorList>
    </citation>
    <scope>NUCLEOTIDE SEQUENCE [LARGE SCALE GENOMIC DNA]</scope>
    <source>
        <strain evidence="10">NRRL Y-12698</strain>
    </source>
</reference>
<dbReference type="Gene3D" id="1.20.1250.20">
    <property type="entry name" value="MFS general substrate transporter like domains"/>
    <property type="match status" value="1"/>
</dbReference>
<keyword evidence="4 7" id="KW-0812">Transmembrane</keyword>
<evidence type="ECO:0000256" key="6">
    <source>
        <dbReference type="ARBA" id="ARBA00023136"/>
    </source>
</evidence>
<feature type="transmembrane region" description="Helical" evidence="7">
    <location>
        <begin position="144"/>
        <end position="160"/>
    </location>
</feature>
<feature type="transmembrane region" description="Helical" evidence="7">
    <location>
        <begin position="408"/>
        <end position="427"/>
    </location>
</feature>
<dbReference type="Proteomes" id="UP000094336">
    <property type="component" value="Unassembled WGS sequence"/>
</dbReference>
<sequence length="589" mass="63665">MSSEALPLLAPPEPSQLHETVFDVSTSTAGIIANELAHDPEFLPEVESNGYPHGYGSVGPATAEEGADFALPPTQLYPVFASLFMCIYLAALDGTVVTTLLTVISSDLNAVSNISWIATAYLFSCAAFQPLFGKLSDIFGRKSLIIVCNICFAVGCLMSATDNVWTLVVARFITGIGGGGMTSLATITMSDLVSLRKRGLWQGIGNLFFGLGAASGGIMGGVVADALGWRAVFLIQVPVALMSAAFVYQYLNLPEGSPGLGSHGSDMMTKFRRVDFLGSALLVISVGGIMAAASLGGKEFAYNSYLFVTLLVTSVVFLLLFVYVELYFSPEPIIPVRLLADRTVLCSSFANWFFTMACFVGLYYVPVFFTSVLGNTPTQNGIRLVPNTIAASAGSLISGIYMKKTGKYHRYIVVTGSFSVFGIFFLTQMSPTMSNFKQYLVLILPTLGYTSMLTVTLLALIAAVPVSYQASTTSIQYAFRSTGSTLGVSIASAIFQHLLKTRIVVNFEELIRETPELAEKYNTLQIIAKSLKNIDYIYEAPEEFRTAIRMAYNSGCHGAFYFAFGVILLGYLSCVGMREHMLHTSMKRS</sequence>
<keyword evidence="6 7" id="KW-0472">Membrane</keyword>
<gene>
    <name evidence="9" type="ORF">BABINDRAFT_159454</name>
</gene>
<dbReference type="RefSeq" id="XP_018988304.1">
    <property type="nucleotide sequence ID" value="XM_019127667.1"/>
</dbReference>
<keyword evidence="3" id="KW-0813">Transport</keyword>
<dbReference type="PROSITE" id="PS50850">
    <property type="entry name" value="MFS"/>
    <property type="match status" value="1"/>
</dbReference>